<keyword evidence="2" id="KW-0614">Plasmid</keyword>
<dbReference type="AlphaFoldDB" id="A0A077HP62"/>
<dbReference type="Proteomes" id="UP000028939">
    <property type="component" value="Plasmid unnamed"/>
</dbReference>
<organism evidence="1 3">
    <name type="scientific">Corynebacterium ureicelerivorans</name>
    <dbReference type="NCBI Taxonomy" id="401472"/>
    <lineage>
        <taxon>Bacteria</taxon>
        <taxon>Bacillati</taxon>
        <taxon>Actinomycetota</taxon>
        <taxon>Actinomycetes</taxon>
        <taxon>Mycobacteriales</taxon>
        <taxon>Corynebacteriaceae</taxon>
        <taxon>Corynebacterium</taxon>
    </lineage>
</organism>
<dbReference type="EMBL" id="CP009216">
    <property type="protein sequence ID" value="AIL97801.1"/>
    <property type="molecule type" value="Genomic_DNA"/>
</dbReference>
<sequence>MKLPTFTALGNLEGALTGALEECYEALHSYQDAGLDKPYVHAKLNQAVAELREAQSYLRAFPGAPSA</sequence>
<evidence type="ECO:0000313" key="1">
    <source>
        <dbReference type="EMBL" id="AIL96397.1"/>
    </source>
</evidence>
<dbReference type="KEGG" id="cuv:CUREI_11500"/>
<reference evidence="1 3" key="1">
    <citation type="submission" date="2014-08" db="EMBL/GenBank/DDBJ databases">
        <title>Complete genome sequence of Corynebacterium ureicelerivorans DSM 45051, a lipophilic and urea-splitting isolate from a blood culture of a septicaemia patient.</title>
        <authorList>
            <person name="Tippelt A."/>
            <person name="Albersmeier A."/>
            <person name="Brinkrolf K."/>
            <person name="Ruckert C."/>
            <person name="Tauch A."/>
        </authorList>
    </citation>
    <scope>NUCLEOTIDE SEQUENCE [LARGE SCALE GENOMIC DNA]</scope>
    <source>
        <strain evidence="1 3">IMMIB RIV-2301</strain>
        <plasmid evidence="3">Plasmid unnamed</plasmid>
        <plasmid evidence="2">unnamed</plasmid>
    </source>
</reference>
<gene>
    <name evidence="1" type="ORF">CUREI_02965</name>
    <name evidence="2" type="ORF">CUREI_11500</name>
</gene>
<protein>
    <submittedName>
        <fullName evidence="1">Uncharacterized protein</fullName>
    </submittedName>
</protein>
<keyword evidence="3" id="KW-1185">Reference proteome</keyword>
<evidence type="ECO:0000313" key="2">
    <source>
        <dbReference type="EMBL" id="AIL97801.1"/>
    </source>
</evidence>
<dbReference type="RefSeq" id="WP_038610200.1">
    <property type="nucleotide sequence ID" value="NZ_CP009215.1"/>
</dbReference>
<accession>A0A077HP62</accession>
<evidence type="ECO:0000313" key="3">
    <source>
        <dbReference type="Proteomes" id="UP000028939"/>
    </source>
</evidence>
<proteinExistence type="predicted"/>
<geneLocation type="plasmid" evidence="2">
    <name>unnamed</name>
</geneLocation>
<dbReference type="STRING" id="401472.CUREI_02965"/>
<name>A0A077HP62_9CORY</name>
<dbReference type="HOGENOM" id="CLU_2805204_0_0_11"/>
<dbReference type="KEGG" id="cuv:CUREI_02965"/>
<dbReference type="Proteomes" id="UP000028939">
    <property type="component" value="Chromosome"/>
</dbReference>
<dbReference type="EMBL" id="CP009215">
    <property type="protein sequence ID" value="AIL96397.1"/>
    <property type="molecule type" value="Genomic_DNA"/>
</dbReference>